<proteinExistence type="predicted"/>
<organism evidence="1">
    <name type="scientific">Rhizophora mucronata</name>
    <name type="common">Asiatic mangrove</name>
    <dbReference type="NCBI Taxonomy" id="61149"/>
    <lineage>
        <taxon>Eukaryota</taxon>
        <taxon>Viridiplantae</taxon>
        <taxon>Streptophyta</taxon>
        <taxon>Embryophyta</taxon>
        <taxon>Tracheophyta</taxon>
        <taxon>Spermatophyta</taxon>
        <taxon>Magnoliopsida</taxon>
        <taxon>eudicotyledons</taxon>
        <taxon>Gunneridae</taxon>
        <taxon>Pentapetalae</taxon>
        <taxon>rosids</taxon>
        <taxon>fabids</taxon>
        <taxon>Malpighiales</taxon>
        <taxon>Rhizophoraceae</taxon>
        <taxon>Rhizophora</taxon>
    </lineage>
</organism>
<dbReference type="EMBL" id="GGEC01091039">
    <property type="protein sequence ID" value="MBX71523.1"/>
    <property type="molecule type" value="Transcribed_RNA"/>
</dbReference>
<protein>
    <submittedName>
        <fullName evidence="1">Uncharacterized protein</fullName>
    </submittedName>
</protein>
<evidence type="ECO:0000313" key="1">
    <source>
        <dbReference type="EMBL" id="MBX71523.1"/>
    </source>
</evidence>
<dbReference type="AlphaFoldDB" id="A0A2P2QX21"/>
<reference evidence="1" key="1">
    <citation type="submission" date="2018-02" db="EMBL/GenBank/DDBJ databases">
        <title>Rhizophora mucronata_Transcriptome.</title>
        <authorList>
            <person name="Meera S.P."/>
            <person name="Sreeshan A."/>
            <person name="Augustine A."/>
        </authorList>
    </citation>
    <scope>NUCLEOTIDE SEQUENCE</scope>
    <source>
        <tissue evidence="1">Leaf</tissue>
    </source>
</reference>
<accession>A0A2P2QX21</accession>
<name>A0A2P2QX21_RHIMU</name>
<sequence>MDLRDIFFLFWFSILLEGF</sequence>